<dbReference type="InterPro" id="IPR032675">
    <property type="entry name" value="LRR_dom_sf"/>
</dbReference>
<feature type="region of interest" description="Disordered" evidence="1">
    <location>
        <begin position="348"/>
        <end position="371"/>
    </location>
</feature>
<dbReference type="EnsemblPlants" id="ONIVA01G17820.1">
    <property type="protein sequence ID" value="ONIVA01G17820.1"/>
    <property type="gene ID" value="ONIVA01G17820"/>
</dbReference>
<evidence type="ECO:0000313" key="3">
    <source>
        <dbReference type="Proteomes" id="UP000006591"/>
    </source>
</evidence>
<feature type="compositionally biased region" description="Basic and acidic residues" evidence="1">
    <location>
        <begin position="348"/>
        <end position="360"/>
    </location>
</feature>
<evidence type="ECO:0000313" key="2">
    <source>
        <dbReference type="EnsemblPlants" id="ONIVA01G17820.1"/>
    </source>
</evidence>
<organism evidence="2">
    <name type="scientific">Oryza nivara</name>
    <name type="common">Indian wild rice</name>
    <name type="synonym">Oryza sativa f. spontanea</name>
    <dbReference type="NCBI Taxonomy" id="4536"/>
    <lineage>
        <taxon>Eukaryota</taxon>
        <taxon>Viridiplantae</taxon>
        <taxon>Streptophyta</taxon>
        <taxon>Embryophyta</taxon>
        <taxon>Tracheophyta</taxon>
        <taxon>Spermatophyta</taxon>
        <taxon>Magnoliopsida</taxon>
        <taxon>Liliopsida</taxon>
        <taxon>Poales</taxon>
        <taxon>Poaceae</taxon>
        <taxon>BOP clade</taxon>
        <taxon>Oryzoideae</taxon>
        <taxon>Oryzeae</taxon>
        <taxon>Oryzinae</taxon>
        <taxon>Oryza</taxon>
    </lineage>
</organism>
<dbReference type="PANTHER" id="PTHR36766:SF55">
    <property type="entry name" value="OS11G0492900 PROTEIN"/>
    <property type="match status" value="1"/>
</dbReference>
<dbReference type="Gramene" id="ONIVA01G17820.1">
    <property type="protein sequence ID" value="ONIVA01G17820.1"/>
    <property type="gene ID" value="ONIVA01G17820"/>
</dbReference>
<dbReference type="SUPFAM" id="SSF52047">
    <property type="entry name" value="RNI-like"/>
    <property type="match status" value="1"/>
</dbReference>
<protein>
    <submittedName>
        <fullName evidence="2">Uncharacterized protein</fullName>
    </submittedName>
</protein>
<dbReference type="Proteomes" id="UP000006591">
    <property type="component" value="Chromosome 1"/>
</dbReference>
<dbReference type="STRING" id="4536.A0A0E0FLK7"/>
<reference evidence="2" key="1">
    <citation type="submission" date="2015-04" db="UniProtKB">
        <authorList>
            <consortium name="EnsemblPlants"/>
        </authorList>
    </citation>
    <scope>IDENTIFICATION</scope>
    <source>
        <strain evidence="2">SL10</strain>
    </source>
</reference>
<dbReference type="OMA" id="WPEREFH"/>
<name>A0A0E0FLK7_ORYNI</name>
<accession>A0A0E0FLK7</accession>
<dbReference type="HOGENOM" id="CLU_702796_0_0_1"/>
<sequence>MEGDELTFPLLEDIHVKNCPKLTFLPKAPILRILKLEENSPHLSQSVLVSGYMSSLSQIKLSICADEAILLPVNEAEASVTKLKLFGCNMLFTTSQSRTTLGLWQCFRNLEKLELKSCDVLLFWPLREFHSLESLKELIVKSCNNLKVKPVDGEPAQGQLLPHLTSLQIEDCQDLTELFNLPLSLKSIDIDGCPKLKSVWDEQEDTELGTNTQDPSPSARVHSLPCLETFYINDFDNLPGFRDVPSSLQSLALFNCPKVQFLSGKLDALTCLAISGCETLRSLESCLGDLPSLTTLMIERCKSLTSLPDGPRAYSSLESLEIKYCPAMKSLPGCLKQRLDSVEEKLLSHMRSSDPREEPPTTHPTAKTPIPSVFGAAITSNQGCNAPNCKTPVENAGKLGCGSATPSRHDHNMLDGMPTHLDRSTISAHR</sequence>
<feature type="region of interest" description="Disordered" evidence="1">
    <location>
        <begin position="400"/>
        <end position="430"/>
    </location>
</feature>
<dbReference type="PANTHER" id="PTHR36766">
    <property type="entry name" value="PLANT BROAD-SPECTRUM MILDEW RESISTANCE PROTEIN RPW8"/>
    <property type="match status" value="1"/>
</dbReference>
<evidence type="ECO:0000256" key="1">
    <source>
        <dbReference type="SAM" id="MobiDB-lite"/>
    </source>
</evidence>
<proteinExistence type="predicted"/>
<reference evidence="2" key="2">
    <citation type="submission" date="2018-04" db="EMBL/GenBank/DDBJ databases">
        <title>OnivRS2 (Oryza nivara Reference Sequence Version 2).</title>
        <authorList>
            <person name="Zhang J."/>
            <person name="Kudrna D."/>
            <person name="Lee S."/>
            <person name="Talag J."/>
            <person name="Rajasekar S."/>
            <person name="Welchert J."/>
            <person name="Hsing Y.-I."/>
            <person name="Wing R.A."/>
        </authorList>
    </citation>
    <scope>NUCLEOTIDE SEQUENCE [LARGE SCALE GENOMIC DNA]</scope>
</reference>
<dbReference type="Gene3D" id="3.80.10.10">
    <property type="entry name" value="Ribonuclease Inhibitor"/>
    <property type="match status" value="2"/>
</dbReference>
<dbReference type="AlphaFoldDB" id="A0A0E0FLK7"/>
<keyword evidence="3" id="KW-1185">Reference proteome</keyword>